<organism evidence="2 3">
    <name type="scientific">Aliterella atlantica CENA595</name>
    <dbReference type="NCBI Taxonomy" id="1618023"/>
    <lineage>
        <taxon>Bacteria</taxon>
        <taxon>Bacillati</taxon>
        <taxon>Cyanobacteriota</taxon>
        <taxon>Cyanophyceae</taxon>
        <taxon>Chroococcidiopsidales</taxon>
        <taxon>Aliterellaceae</taxon>
        <taxon>Aliterella</taxon>
    </lineage>
</organism>
<dbReference type="PANTHER" id="PTHR43586">
    <property type="entry name" value="CYSTEINE DESULFURASE"/>
    <property type="match status" value="1"/>
</dbReference>
<evidence type="ECO:0000259" key="1">
    <source>
        <dbReference type="Pfam" id="PF00266"/>
    </source>
</evidence>
<dbReference type="Pfam" id="PF00266">
    <property type="entry name" value="Aminotran_5"/>
    <property type="match status" value="1"/>
</dbReference>
<proteinExistence type="predicted"/>
<dbReference type="InterPro" id="IPR015424">
    <property type="entry name" value="PyrdxlP-dep_Trfase"/>
</dbReference>
<protein>
    <recommendedName>
        <fullName evidence="1">Aminotransferase class V domain-containing protein</fullName>
    </recommendedName>
</protein>
<dbReference type="Gene3D" id="3.40.640.10">
    <property type="entry name" value="Type I PLP-dependent aspartate aminotransferase-like (Major domain)"/>
    <property type="match status" value="1"/>
</dbReference>
<dbReference type="STRING" id="1618023.UH38_05955"/>
<dbReference type="InterPro" id="IPR000192">
    <property type="entry name" value="Aminotrans_V_dom"/>
</dbReference>
<dbReference type="PATRIC" id="fig|1618023.3.peg.2343"/>
<dbReference type="InterPro" id="IPR015422">
    <property type="entry name" value="PyrdxlP-dep_Trfase_small"/>
</dbReference>
<dbReference type="Gene3D" id="3.90.1150.10">
    <property type="entry name" value="Aspartate Aminotransferase, domain 1"/>
    <property type="match status" value="1"/>
</dbReference>
<sequence>MIPGITYLNWAGLAPLTLRSYLHSLIAPELMGNILLPNWVKRVEKLREDVALWLGTHSEQVAFVPSTSVALTIAAHSLTWQNSDTILYPANDFPANVLPWQSLDRFGVQAQAVQDWTQPWDKPVKMVSISTVDFTTGIEQPWQQVVQQANAKGIWTCVDAIQSAGVKPSWCPEIDFWCAGTQKWLASGLGLALLVLSPKVLSRLSPPFPTWLGLNQPPLVQSGMSKTARGWELSWASPQAIARFETNLKYFQASGWENISQGVRQRRDYLHERLLEMGWKVVSCPERWSGLVCFDPGLGQAESIVKDGYKKRIITAQRGDYVRISPHIFNSMSSLARTVDWLWKCKLEYR</sequence>
<evidence type="ECO:0000313" key="2">
    <source>
        <dbReference type="EMBL" id="KJH72657.1"/>
    </source>
</evidence>
<reference evidence="2 3" key="1">
    <citation type="submission" date="2015-02" db="EMBL/GenBank/DDBJ databases">
        <title>Draft genome of a novel marine cyanobacterium (Chroococcales) isolated from South Atlantic Ocean.</title>
        <authorList>
            <person name="Rigonato J."/>
            <person name="Alvarenga D.O."/>
            <person name="Branco L.H."/>
            <person name="Varani A.M."/>
            <person name="Brandini F.P."/>
            <person name="Fiore M.F."/>
        </authorList>
    </citation>
    <scope>NUCLEOTIDE SEQUENCE [LARGE SCALE GENOMIC DNA]</scope>
    <source>
        <strain evidence="2 3">CENA595</strain>
    </source>
</reference>
<accession>A0A0D8ZW79</accession>
<dbReference type="EMBL" id="JYON01000004">
    <property type="protein sequence ID" value="KJH72657.1"/>
    <property type="molecule type" value="Genomic_DNA"/>
</dbReference>
<comment type="caution">
    <text evidence="2">The sequence shown here is derived from an EMBL/GenBank/DDBJ whole genome shotgun (WGS) entry which is preliminary data.</text>
</comment>
<dbReference type="AlphaFoldDB" id="A0A0D8ZW79"/>
<keyword evidence="3" id="KW-1185">Reference proteome</keyword>
<dbReference type="SUPFAM" id="SSF53383">
    <property type="entry name" value="PLP-dependent transferases"/>
    <property type="match status" value="1"/>
</dbReference>
<evidence type="ECO:0000313" key="3">
    <source>
        <dbReference type="Proteomes" id="UP000032452"/>
    </source>
</evidence>
<feature type="domain" description="Aminotransferase class V" evidence="1">
    <location>
        <begin position="41"/>
        <end position="296"/>
    </location>
</feature>
<dbReference type="Proteomes" id="UP000032452">
    <property type="component" value="Unassembled WGS sequence"/>
</dbReference>
<dbReference type="PANTHER" id="PTHR43586:SF15">
    <property type="entry name" value="BLR3095 PROTEIN"/>
    <property type="match status" value="1"/>
</dbReference>
<dbReference type="InterPro" id="IPR015421">
    <property type="entry name" value="PyrdxlP-dep_Trfase_major"/>
</dbReference>
<gene>
    <name evidence="2" type="ORF">UH38_05955</name>
</gene>
<name>A0A0D8ZW79_9CYAN</name>